<dbReference type="GO" id="GO:0004135">
    <property type="term" value="F:amylo-alpha-1,6-glucosidase activity"/>
    <property type="evidence" value="ECO:0007669"/>
    <property type="project" value="InterPro"/>
</dbReference>
<dbReference type="KEGG" id="theu:HPC62_10865"/>
<dbReference type="InterPro" id="IPR012341">
    <property type="entry name" value="6hp_glycosidase-like_sf"/>
</dbReference>
<dbReference type="Proteomes" id="UP000505210">
    <property type="component" value="Chromosome"/>
</dbReference>
<dbReference type="InterPro" id="IPR024742">
    <property type="entry name" value="Glycogen_debranch_N"/>
</dbReference>
<feature type="domain" description="Glycogen debranching enzyme C-terminal" evidence="1">
    <location>
        <begin position="317"/>
        <end position="690"/>
    </location>
</feature>
<dbReference type="GO" id="GO:0004134">
    <property type="term" value="F:4-alpha-glucanotransferase activity"/>
    <property type="evidence" value="ECO:0007669"/>
    <property type="project" value="InterPro"/>
</dbReference>
<feature type="domain" description="Glycogen debranching enzyme bacterial and archaeal type N-terminal" evidence="2">
    <location>
        <begin position="7"/>
        <end position="244"/>
    </location>
</feature>
<dbReference type="PANTHER" id="PTHR10569">
    <property type="entry name" value="GLYCOGEN DEBRANCHING ENZYME"/>
    <property type="match status" value="1"/>
</dbReference>
<dbReference type="EMBL" id="CP053661">
    <property type="protein sequence ID" value="QKD82618.1"/>
    <property type="molecule type" value="Genomic_DNA"/>
</dbReference>
<evidence type="ECO:0000313" key="3">
    <source>
        <dbReference type="EMBL" id="QKD82618.1"/>
    </source>
</evidence>
<dbReference type="RefSeq" id="WP_172355571.1">
    <property type="nucleotide sequence ID" value="NZ_CP053661.1"/>
</dbReference>
<gene>
    <name evidence="3" type="ORF">HPC62_10865</name>
</gene>
<dbReference type="InterPro" id="IPR032790">
    <property type="entry name" value="GDE_C"/>
</dbReference>
<accession>A0A6M8B831</accession>
<dbReference type="Pfam" id="PF12439">
    <property type="entry name" value="GDE_N"/>
    <property type="match status" value="1"/>
</dbReference>
<dbReference type="PANTHER" id="PTHR10569:SF2">
    <property type="entry name" value="GLYCOGEN DEBRANCHING ENZYME"/>
    <property type="match status" value="1"/>
</dbReference>
<evidence type="ECO:0000259" key="2">
    <source>
        <dbReference type="Pfam" id="PF12439"/>
    </source>
</evidence>
<dbReference type="AlphaFoldDB" id="A0A6M8B831"/>
<proteinExistence type="predicted"/>
<name>A0A6M8B831_9CYAN</name>
<evidence type="ECO:0000313" key="4">
    <source>
        <dbReference type="Proteomes" id="UP000505210"/>
    </source>
</evidence>
<keyword evidence="4" id="KW-1185">Reference proteome</keyword>
<dbReference type="InterPro" id="IPR008928">
    <property type="entry name" value="6-hairpin_glycosidase_sf"/>
</dbReference>
<dbReference type="Gene3D" id="1.50.10.10">
    <property type="match status" value="1"/>
</dbReference>
<organism evidence="3 4">
    <name type="scientific">Thermoleptolyngbya sichuanensis A183</name>
    <dbReference type="NCBI Taxonomy" id="2737172"/>
    <lineage>
        <taxon>Bacteria</taxon>
        <taxon>Bacillati</taxon>
        <taxon>Cyanobacteriota</taxon>
        <taxon>Cyanophyceae</taxon>
        <taxon>Oculatellales</taxon>
        <taxon>Oculatellaceae</taxon>
        <taxon>Thermoleptolyngbya</taxon>
        <taxon>Thermoleptolyngbya sichuanensis</taxon>
    </lineage>
</organism>
<sequence length="699" mass="78739">MDFLDTREWLLTNGLGSFASGTVADAHTRTYHGWLFAAVSPPGQRTLLLSRVEAYLDVAGKGYPLGTNYWGSGSVSPVGYKLLQSFSIDPVPTWVWGTSNWTLTREILMTHGLLPNPDGKPEPRLRHQVYIRYRYAGREPAWVNLRPLVGDRNFHHQQHHSPESGPGLQFSQLVEPNRVSIQATRGNWVGTSWQLSWSQGDYYPDGTWYWDYRYPEETRRGLGDREDLYSPGHLAILLHPGQSLVLEARVRIINPLRPFVPPSNETFETAFQAEQARLRQVFAPMLKPIDRGRSPTVTFAAPHLSPTESMLAALLRASDQFIAHRASICGPTVIAGYHWFSDWGRDTLIALPGLCLTTQRFDLARGLLESFGKYCQGGLIPNTFPDNGAHPIYNSIDAALWWVEVLGLYLEASQDWDFLVQQYPVVRQIHKSFATGTSYNIRIDAMDGLVTWEHPGFALTWMDAVVNGEPATPRQGKCVEINALWYSALCWAERWATWLAEKGINGEEPANYANHARRYGQQAEQVKASLQKFWNGRLAYLYDLIDPGDSPNTQIRPNAVIALSLTHCGFSDLQGKKALVTARDRLLTPYGLRSLDPGDPHYVGRYIGDPVHRDHAYHQGTVWSWLIGPFIRAWQRFYPGEALPWDAQPLLDHFANQACLGSISEIFDGDPPHDPQGAIAQAWSVAELVRHWNDLGVGR</sequence>
<dbReference type="GO" id="GO:0005980">
    <property type="term" value="P:glycogen catabolic process"/>
    <property type="evidence" value="ECO:0007669"/>
    <property type="project" value="InterPro"/>
</dbReference>
<dbReference type="InterPro" id="IPR010401">
    <property type="entry name" value="AGL/Gdb1"/>
</dbReference>
<protein>
    <submittedName>
        <fullName evidence="3">Amylo-alpha-1,6-glucosidase</fullName>
    </submittedName>
</protein>
<evidence type="ECO:0000259" key="1">
    <source>
        <dbReference type="Pfam" id="PF06202"/>
    </source>
</evidence>
<dbReference type="SUPFAM" id="SSF48208">
    <property type="entry name" value="Six-hairpin glycosidases"/>
    <property type="match status" value="1"/>
</dbReference>
<dbReference type="Pfam" id="PF06202">
    <property type="entry name" value="GDE_C"/>
    <property type="match status" value="1"/>
</dbReference>
<reference evidence="3 4" key="1">
    <citation type="submission" date="2020-05" db="EMBL/GenBank/DDBJ databases">
        <title>Complete genome sequence of of a novel Thermoleptolyngbya strain isolated from hot springs of Ganzi, Sichuan China.</title>
        <authorList>
            <person name="Tang J."/>
            <person name="Daroch M."/>
            <person name="Li L."/>
            <person name="Waleron K."/>
            <person name="Waleron M."/>
            <person name="Waleron M."/>
        </authorList>
    </citation>
    <scope>NUCLEOTIDE SEQUENCE [LARGE SCALE GENOMIC DNA]</scope>
    <source>
        <strain evidence="3 4">PKUAC-SCTA183</strain>
    </source>
</reference>